<feature type="transmembrane region" description="Helical" evidence="6">
    <location>
        <begin position="148"/>
        <end position="169"/>
    </location>
</feature>
<evidence type="ECO:0000256" key="3">
    <source>
        <dbReference type="ARBA" id="ARBA00022692"/>
    </source>
</evidence>
<organism evidence="8 9">
    <name type="scientific">Alkalihalobacterium chitinilyticum</name>
    <dbReference type="NCBI Taxonomy" id="2980103"/>
    <lineage>
        <taxon>Bacteria</taxon>
        <taxon>Bacillati</taxon>
        <taxon>Bacillota</taxon>
        <taxon>Bacilli</taxon>
        <taxon>Bacillales</taxon>
        <taxon>Bacillaceae</taxon>
        <taxon>Alkalihalobacterium</taxon>
    </lineage>
</organism>
<dbReference type="PANTHER" id="PTHR12677:SF59">
    <property type="entry name" value="GOLGI APPARATUS MEMBRANE PROTEIN TVP38-RELATED"/>
    <property type="match status" value="1"/>
</dbReference>
<feature type="transmembrane region" description="Helical" evidence="6">
    <location>
        <begin position="70"/>
        <end position="94"/>
    </location>
</feature>
<feature type="transmembrane region" description="Helical" evidence="6">
    <location>
        <begin position="119"/>
        <end position="141"/>
    </location>
</feature>
<dbReference type="EMBL" id="JAOTPO010000003">
    <property type="protein sequence ID" value="MDE5412829.1"/>
    <property type="molecule type" value="Genomic_DNA"/>
</dbReference>
<protein>
    <recommendedName>
        <fullName evidence="6">TVP38/TMEM64 family membrane protein</fullName>
    </recommendedName>
</protein>
<comment type="subcellular location">
    <subcellularLocation>
        <location evidence="1 6">Cell membrane</location>
        <topology evidence="1 6">Multi-pass membrane protein</topology>
    </subcellularLocation>
</comment>
<dbReference type="RefSeq" id="WP_275117464.1">
    <property type="nucleotide sequence ID" value="NZ_JAOTPO010000003.1"/>
</dbReference>
<feature type="domain" description="VTT" evidence="7">
    <location>
        <begin position="53"/>
        <end position="171"/>
    </location>
</feature>
<feature type="transmembrane region" description="Helical" evidence="6">
    <location>
        <begin position="7"/>
        <end position="30"/>
    </location>
</feature>
<sequence length="211" mass="23762">MFKKIGAVTLYIIIGYLLYIYGDQLIGWLNTYARNYLLLTMIVATLLSLFPIIPYPIIGGIVGAAFGPALGAFVIWVGSSAASIIMFLVVRFSFQDWGNAILRNYKPLEKVTVLFERNAFFALFLSRLIPFIPSIIVNVYAALSRVSFINYAVASSLGKMPSMMLFAIVGNTLVTNPRDLILIFFFYVVFVGIVFGCYRLWKKRVLHLNEL</sequence>
<accession>A0ABT5VF35</accession>
<reference evidence="8" key="1">
    <citation type="submission" date="2024-05" db="EMBL/GenBank/DDBJ databases">
        <title>Alkalihalobacillus sp. strain MEB203 novel alkaliphilic bacterium from Lonar Lake, India.</title>
        <authorList>
            <person name="Joshi A."/>
            <person name="Thite S."/>
            <person name="Mengade P."/>
        </authorList>
    </citation>
    <scope>NUCLEOTIDE SEQUENCE</scope>
    <source>
        <strain evidence="8">MEB 203</strain>
    </source>
</reference>
<dbReference type="InterPro" id="IPR032816">
    <property type="entry name" value="VTT_dom"/>
</dbReference>
<evidence type="ECO:0000313" key="8">
    <source>
        <dbReference type="EMBL" id="MDE5412829.1"/>
    </source>
</evidence>
<evidence type="ECO:0000256" key="2">
    <source>
        <dbReference type="ARBA" id="ARBA00022475"/>
    </source>
</evidence>
<evidence type="ECO:0000256" key="1">
    <source>
        <dbReference type="ARBA" id="ARBA00004651"/>
    </source>
</evidence>
<feature type="transmembrane region" description="Helical" evidence="6">
    <location>
        <begin position="36"/>
        <end position="58"/>
    </location>
</feature>
<feature type="transmembrane region" description="Helical" evidence="6">
    <location>
        <begin position="181"/>
        <end position="201"/>
    </location>
</feature>
<dbReference type="InterPro" id="IPR015414">
    <property type="entry name" value="TMEM64"/>
</dbReference>
<evidence type="ECO:0000259" key="7">
    <source>
        <dbReference type="Pfam" id="PF09335"/>
    </source>
</evidence>
<comment type="caution">
    <text evidence="8">The sequence shown here is derived from an EMBL/GenBank/DDBJ whole genome shotgun (WGS) entry which is preliminary data.</text>
</comment>
<dbReference type="PANTHER" id="PTHR12677">
    <property type="entry name" value="GOLGI APPARATUS MEMBRANE PROTEIN TVP38-RELATED"/>
    <property type="match status" value="1"/>
</dbReference>
<proteinExistence type="inferred from homology"/>
<evidence type="ECO:0000313" key="9">
    <source>
        <dbReference type="Proteomes" id="UP001148125"/>
    </source>
</evidence>
<gene>
    <name evidence="8" type="ORF">N7Z68_05485</name>
</gene>
<dbReference type="Proteomes" id="UP001148125">
    <property type="component" value="Unassembled WGS sequence"/>
</dbReference>
<keyword evidence="3 6" id="KW-0812">Transmembrane</keyword>
<keyword evidence="2 6" id="KW-1003">Cell membrane</keyword>
<evidence type="ECO:0000256" key="5">
    <source>
        <dbReference type="ARBA" id="ARBA00023136"/>
    </source>
</evidence>
<evidence type="ECO:0000256" key="4">
    <source>
        <dbReference type="ARBA" id="ARBA00022989"/>
    </source>
</evidence>
<keyword evidence="5 6" id="KW-0472">Membrane</keyword>
<keyword evidence="4 6" id="KW-1133">Transmembrane helix</keyword>
<evidence type="ECO:0000256" key="6">
    <source>
        <dbReference type="RuleBase" id="RU366058"/>
    </source>
</evidence>
<dbReference type="Pfam" id="PF09335">
    <property type="entry name" value="VTT_dom"/>
    <property type="match status" value="1"/>
</dbReference>
<comment type="similarity">
    <text evidence="6">Belongs to the TVP38/TMEM64 family.</text>
</comment>
<keyword evidence="9" id="KW-1185">Reference proteome</keyword>
<name>A0ABT5VF35_9BACI</name>